<dbReference type="Proteomes" id="UP000250181">
    <property type="component" value="Chromosome"/>
</dbReference>
<name>A0AAD0KVJ5_STRSU</name>
<dbReference type="EMBL" id="CP017666">
    <property type="protein sequence ID" value="AWX95042.1"/>
    <property type="molecule type" value="Genomic_DNA"/>
</dbReference>
<evidence type="ECO:0000313" key="3">
    <source>
        <dbReference type="Proteomes" id="UP000250181"/>
    </source>
</evidence>
<dbReference type="AlphaFoldDB" id="A0AAD0KVJ5"/>
<dbReference type="Pfam" id="PF13020">
    <property type="entry name" value="NOV_C"/>
    <property type="match status" value="1"/>
</dbReference>
<evidence type="ECO:0000259" key="1">
    <source>
        <dbReference type="Pfam" id="PF13020"/>
    </source>
</evidence>
<dbReference type="RefSeq" id="WP_105184281.1">
    <property type="nucleotide sequence ID" value="NZ_CP017666.1"/>
</dbReference>
<sequence length="253" mass="29850">MSNKSRHRYFELLNLLGYGLAKFDNEFIKEFGFKTKTDFYQYFVDLGIAETRSVVKNRMDIFDPFFPNPRSGWWQRMEDYRPRKELIDSLFGNEGLVNYANIVKLYLQGHDTKEITLVESPILQSKFKRLQETGLEAELYFMNNYHKEAVFHKGIIEDARLYGDGYDFQISVGKNNYLAEVKGIRGKHGDIRLTSKEYQQAEFYKSNYFLSVVSNLESSPKLTLISNPLKQLEFRKVIRKNKDIVEYHLVDKL</sequence>
<protein>
    <recommendedName>
        <fullName evidence="1">Protein NO VEIN C-terminal domain-containing protein</fullName>
    </recommendedName>
</protein>
<feature type="domain" description="Protein NO VEIN C-terminal" evidence="1">
    <location>
        <begin position="138"/>
        <end position="225"/>
    </location>
</feature>
<reference evidence="2 3" key="1">
    <citation type="submission" date="2016-10" db="EMBL/GenBank/DDBJ databases">
        <authorList>
            <person name="Zou G."/>
            <person name="Zhou R."/>
        </authorList>
    </citation>
    <scope>NUCLEOTIDE SEQUENCE [LARGE SCALE GENOMIC DNA]</scope>
    <source>
        <strain evidence="2 3">0061</strain>
    </source>
</reference>
<evidence type="ECO:0000313" key="2">
    <source>
        <dbReference type="EMBL" id="AWX95042.1"/>
    </source>
</evidence>
<dbReference type="InterPro" id="IPR024975">
    <property type="entry name" value="NOV_C"/>
</dbReference>
<organism evidence="2 3">
    <name type="scientific">Streptococcus suis</name>
    <dbReference type="NCBI Taxonomy" id="1307"/>
    <lineage>
        <taxon>Bacteria</taxon>
        <taxon>Bacillati</taxon>
        <taxon>Bacillota</taxon>
        <taxon>Bacilli</taxon>
        <taxon>Lactobacillales</taxon>
        <taxon>Streptococcaceae</taxon>
        <taxon>Streptococcus</taxon>
    </lineage>
</organism>
<gene>
    <name evidence="2" type="ORF">BKM66_02405</name>
</gene>
<accession>A0AAD0KVJ5</accession>
<proteinExistence type="predicted"/>